<comment type="caution">
    <text evidence="1">The sequence shown here is derived from an EMBL/GenBank/DDBJ whole genome shotgun (WGS) entry which is preliminary data.</text>
</comment>
<dbReference type="AlphaFoldDB" id="A0AAN8YJY1"/>
<evidence type="ECO:0000313" key="2">
    <source>
        <dbReference type="Proteomes" id="UP001371456"/>
    </source>
</evidence>
<keyword evidence="2" id="KW-1185">Reference proteome</keyword>
<sequence>MHQPSRILEVECSKLEYLTTLSRVDISYSQGTTDALGKFRNLQYFDCNIVEPNDPPTHGNWFPKIDVLNKPESIILSYRDFRSTV</sequence>
<dbReference type="Proteomes" id="UP001371456">
    <property type="component" value="Unassembled WGS sequence"/>
</dbReference>
<accession>A0AAN8YJY1</accession>
<reference evidence="1 2" key="1">
    <citation type="submission" date="2024-02" db="EMBL/GenBank/DDBJ databases">
        <title>de novo genome assembly of Solanum bulbocastanum strain 11H21.</title>
        <authorList>
            <person name="Hosaka A.J."/>
        </authorList>
    </citation>
    <scope>NUCLEOTIDE SEQUENCE [LARGE SCALE GENOMIC DNA]</scope>
    <source>
        <tissue evidence="1">Young leaves</tissue>
    </source>
</reference>
<name>A0AAN8YJY1_SOLBU</name>
<protein>
    <submittedName>
        <fullName evidence="1">Uncharacterized protein</fullName>
    </submittedName>
</protein>
<organism evidence="1 2">
    <name type="scientific">Solanum bulbocastanum</name>
    <name type="common">Wild potato</name>
    <dbReference type="NCBI Taxonomy" id="147425"/>
    <lineage>
        <taxon>Eukaryota</taxon>
        <taxon>Viridiplantae</taxon>
        <taxon>Streptophyta</taxon>
        <taxon>Embryophyta</taxon>
        <taxon>Tracheophyta</taxon>
        <taxon>Spermatophyta</taxon>
        <taxon>Magnoliopsida</taxon>
        <taxon>eudicotyledons</taxon>
        <taxon>Gunneridae</taxon>
        <taxon>Pentapetalae</taxon>
        <taxon>asterids</taxon>
        <taxon>lamiids</taxon>
        <taxon>Solanales</taxon>
        <taxon>Solanaceae</taxon>
        <taxon>Solanoideae</taxon>
        <taxon>Solaneae</taxon>
        <taxon>Solanum</taxon>
    </lineage>
</organism>
<evidence type="ECO:0000313" key="1">
    <source>
        <dbReference type="EMBL" id="KAK6791818.1"/>
    </source>
</evidence>
<gene>
    <name evidence="1" type="ORF">RDI58_010899</name>
</gene>
<proteinExistence type="predicted"/>
<dbReference type="EMBL" id="JBANQN010000004">
    <property type="protein sequence ID" value="KAK6791818.1"/>
    <property type="molecule type" value="Genomic_DNA"/>
</dbReference>